<evidence type="ECO:0000256" key="1">
    <source>
        <dbReference type="RuleBase" id="RU363076"/>
    </source>
</evidence>
<reference evidence="2 3" key="1">
    <citation type="submission" date="2021-08" db="EMBL/GenBank/DDBJ databases">
        <title>Comparative Genomics Analysis of the Genus Qipengyuania Reveals Extensive Genetic Diversity and Metabolic Versatility, Including the Description of Fifteen Novel Species.</title>
        <authorList>
            <person name="Liu Y."/>
        </authorList>
    </citation>
    <scope>NUCLEOTIDE SEQUENCE [LARGE SCALE GENOMIC DNA]</scope>
    <source>
        <strain evidence="2 3">YG27</strain>
    </source>
</reference>
<dbReference type="Proteomes" id="UP000782554">
    <property type="component" value="Unassembled WGS sequence"/>
</dbReference>
<keyword evidence="1" id="KW-0472">Membrane</keyword>
<feature type="transmembrane region" description="Helical" evidence="1">
    <location>
        <begin position="164"/>
        <end position="182"/>
    </location>
</feature>
<protein>
    <recommendedName>
        <fullName evidence="1">SURF1-like protein</fullName>
    </recommendedName>
</protein>
<dbReference type="EMBL" id="JAIGNU010000002">
    <property type="protein sequence ID" value="MBX7501798.1"/>
    <property type="molecule type" value="Genomic_DNA"/>
</dbReference>
<evidence type="ECO:0000313" key="3">
    <source>
        <dbReference type="Proteomes" id="UP000782554"/>
    </source>
</evidence>
<name>A0ABS7JW66_9SPHN</name>
<proteinExistence type="inferred from homology"/>
<dbReference type="RefSeq" id="WP_221603000.1">
    <property type="nucleotide sequence ID" value="NZ_JAIGNU010000002.1"/>
</dbReference>
<dbReference type="InterPro" id="IPR002994">
    <property type="entry name" value="Surf1/Shy1"/>
</dbReference>
<sequence length="191" mass="20979">MRLPLIPTVFVAGAVATMIALGIWQLGRKDEKEALLARYAQAEMMTEDAPLMGKSLERPQFYFRHTTLTCTGSGVTEPRAGANKEGRVGWAHWARCTEDVDHTPVLVNIGWSQNPATVPYELDRVAGIIAPDGPDGARVVADEPAPGLEASARPDPRSIPNNHLAYAGQWFFFALTALVIYIRALRRRSRA</sequence>
<keyword evidence="1" id="KW-1133">Transmembrane helix</keyword>
<keyword evidence="1" id="KW-1003">Cell membrane</keyword>
<dbReference type="Pfam" id="PF02104">
    <property type="entry name" value="SURF1"/>
    <property type="match status" value="1"/>
</dbReference>
<gene>
    <name evidence="2" type="ORF">K3181_10135</name>
</gene>
<keyword evidence="3" id="KW-1185">Reference proteome</keyword>
<comment type="similarity">
    <text evidence="1">Belongs to the SURF1 family.</text>
</comment>
<comment type="subcellular location">
    <subcellularLocation>
        <location evidence="1">Cell membrane</location>
        <topology evidence="1">Multi-pass membrane protein</topology>
    </subcellularLocation>
</comment>
<feature type="transmembrane region" description="Helical" evidence="1">
    <location>
        <begin position="5"/>
        <end position="26"/>
    </location>
</feature>
<organism evidence="2 3">
    <name type="scientific">Qipengyuania mesophila</name>
    <dbReference type="NCBI Taxonomy" id="2867246"/>
    <lineage>
        <taxon>Bacteria</taxon>
        <taxon>Pseudomonadati</taxon>
        <taxon>Pseudomonadota</taxon>
        <taxon>Alphaproteobacteria</taxon>
        <taxon>Sphingomonadales</taxon>
        <taxon>Erythrobacteraceae</taxon>
        <taxon>Qipengyuania</taxon>
    </lineage>
</organism>
<accession>A0ABS7JW66</accession>
<keyword evidence="1" id="KW-0812">Transmembrane</keyword>
<evidence type="ECO:0000313" key="2">
    <source>
        <dbReference type="EMBL" id="MBX7501798.1"/>
    </source>
</evidence>
<comment type="caution">
    <text evidence="2">The sequence shown here is derived from an EMBL/GenBank/DDBJ whole genome shotgun (WGS) entry which is preliminary data.</text>
</comment>